<comment type="similarity">
    <text evidence="1">Belongs to the short-chain dehydrogenases/reductases (SDR) family.</text>
</comment>
<feature type="compositionally biased region" description="Low complexity" evidence="5">
    <location>
        <begin position="488"/>
        <end position="501"/>
    </location>
</feature>
<dbReference type="Gene3D" id="3.40.50.720">
    <property type="entry name" value="NAD(P)-binding Rossmann-like Domain"/>
    <property type="match status" value="1"/>
</dbReference>
<evidence type="ECO:0000256" key="2">
    <source>
        <dbReference type="ARBA" id="ARBA00022857"/>
    </source>
</evidence>
<dbReference type="FunFam" id="3.40.50.720:FF:000261">
    <property type="entry name" value="NADPH-dependent 1-acyldihydroxyacetone phosphate reductase"/>
    <property type="match status" value="1"/>
</dbReference>
<keyword evidence="7" id="KW-1185">Reference proteome</keyword>
<keyword evidence="4" id="KW-0175">Coiled coil</keyword>
<dbReference type="GO" id="GO:0006654">
    <property type="term" value="P:phosphatidic acid biosynthetic process"/>
    <property type="evidence" value="ECO:0007669"/>
    <property type="project" value="TreeGrafter"/>
</dbReference>
<dbReference type="EMBL" id="FWEW01000813">
    <property type="protein sequence ID" value="SLM35798.1"/>
    <property type="molecule type" value="Genomic_DNA"/>
</dbReference>
<feature type="region of interest" description="Disordered" evidence="5">
    <location>
        <begin position="462"/>
        <end position="502"/>
    </location>
</feature>
<proteinExistence type="inferred from homology"/>
<name>A0A1W5CY56_9LECA</name>
<dbReference type="PRINTS" id="PR00080">
    <property type="entry name" value="SDRFAMILY"/>
</dbReference>
<organism evidence="6 7">
    <name type="scientific">Lasallia pustulata</name>
    <dbReference type="NCBI Taxonomy" id="136370"/>
    <lineage>
        <taxon>Eukaryota</taxon>
        <taxon>Fungi</taxon>
        <taxon>Dikarya</taxon>
        <taxon>Ascomycota</taxon>
        <taxon>Pezizomycotina</taxon>
        <taxon>Lecanoromycetes</taxon>
        <taxon>OSLEUM clade</taxon>
        <taxon>Umbilicariomycetidae</taxon>
        <taxon>Umbilicariales</taxon>
        <taxon>Umbilicariaceae</taxon>
        <taxon>Lasallia</taxon>
    </lineage>
</organism>
<dbReference type="GO" id="GO:0000140">
    <property type="term" value="F:acylglycerone-phosphate reductase (NADP+) activity"/>
    <property type="evidence" value="ECO:0007669"/>
    <property type="project" value="TreeGrafter"/>
</dbReference>
<dbReference type="GO" id="GO:0004806">
    <property type="term" value="F:triacylglycerol lipase activity"/>
    <property type="evidence" value="ECO:0007669"/>
    <property type="project" value="TreeGrafter"/>
</dbReference>
<dbReference type="SUPFAM" id="SSF51735">
    <property type="entry name" value="NAD(P)-binding Rossmann-fold domains"/>
    <property type="match status" value="1"/>
</dbReference>
<dbReference type="GO" id="GO:0005783">
    <property type="term" value="C:endoplasmic reticulum"/>
    <property type="evidence" value="ECO:0007669"/>
    <property type="project" value="TreeGrafter"/>
</dbReference>
<dbReference type="InterPro" id="IPR020904">
    <property type="entry name" value="Sc_DH/Rdtase_CS"/>
</dbReference>
<dbReference type="Pfam" id="PF00106">
    <property type="entry name" value="adh_short"/>
    <property type="match status" value="1"/>
</dbReference>
<dbReference type="PRINTS" id="PR00081">
    <property type="entry name" value="GDHRDH"/>
</dbReference>
<evidence type="ECO:0000256" key="5">
    <source>
        <dbReference type="SAM" id="MobiDB-lite"/>
    </source>
</evidence>
<dbReference type="InterPro" id="IPR002347">
    <property type="entry name" value="SDR_fam"/>
</dbReference>
<dbReference type="InterPro" id="IPR036291">
    <property type="entry name" value="NAD(P)-bd_dom_sf"/>
</dbReference>
<reference evidence="7" key="1">
    <citation type="submission" date="2017-03" db="EMBL/GenBank/DDBJ databases">
        <authorList>
            <person name="Sharma R."/>
            <person name="Thines M."/>
        </authorList>
    </citation>
    <scope>NUCLEOTIDE SEQUENCE [LARGE SCALE GENOMIC DNA]</scope>
</reference>
<evidence type="ECO:0000256" key="3">
    <source>
        <dbReference type="ARBA" id="ARBA00023002"/>
    </source>
</evidence>
<dbReference type="GO" id="GO:0005811">
    <property type="term" value="C:lipid droplet"/>
    <property type="evidence" value="ECO:0007669"/>
    <property type="project" value="TreeGrafter"/>
</dbReference>
<feature type="coiled-coil region" evidence="4">
    <location>
        <begin position="225"/>
        <end position="295"/>
    </location>
</feature>
<dbReference type="GO" id="GO:0019433">
    <property type="term" value="P:triglyceride catabolic process"/>
    <property type="evidence" value="ECO:0007669"/>
    <property type="project" value="TreeGrafter"/>
</dbReference>
<dbReference type="AlphaFoldDB" id="A0A1W5CY56"/>
<evidence type="ECO:0000256" key="4">
    <source>
        <dbReference type="SAM" id="Coils"/>
    </source>
</evidence>
<sequence length="571" mass="64607">MATPRKTVLITGCTPGGIGNSLAREFHARGLRVFATARSKDFIQDLSGELGLECLSLEVDKEESVSACFEEVKSLVGDMGLDYLVNNAGRNYTMPALDISLAEARATFETNLFAIMHICQTFTPLLIPARGTIVQIGSVAAVMPYVFGSVYNASKAALHAYSDTLRVELEPLGVAVVTVVTGGVQSRIARTERGLPEGSLYRPVEREFRRRLRHSQEGAMPSPIAAVEAAERQEAEENERRLQARLAEMEAEQARLARLAEEIESKRRDGITTHYQNLRNALRELHNSHRKALAKRFESERVRLARAKEAWTQDQESQAAEIEWEKANVQKKTDIVMEELEQKQAQEVSEIAARHQVDKDRFSARLTEELKDATPKLDSMEKLWEVQRNEREMLRMHQAQELQKWQDRLATEIIAVEERLRQRHEKSEKLYHAEVDEEDLAKRVFADRKWYEVLTEEQRGMLDADERHNLESGADAPNRESHTEDIEASAGSSSGEAATETVDSVASATRAADMPFYTFYLGQTSVMAREPSRPSEGLALWRRQQPRSCVLDAPRPVRVNLRKVIEASNRR</sequence>
<dbReference type="PANTHER" id="PTHR44169">
    <property type="entry name" value="NADPH-DEPENDENT 1-ACYLDIHYDROXYACETONE PHOSPHATE REDUCTASE"/>
    <property type="match status" value="1"/>
</dbReference>
<dbReference type="PANTHER" id="PTHR44169:SF15">
    <property type="entry name" value="CHAIN DEHYDROGENASE_REDUCTASE (AYR1), PUTATIVE (AFU_ORTHOLOGUE AFUA_4G04530)-RELATED"/>
    <property type="match status" value="1"/>
</dbReference>
<evidence type="ECO:0000256" key="1">
    <source>
        <dbReference type="ARBA" id="ARBA00006484"/>
    </source>
</evidence>
<protein>
    <submittedName>
        <fullName evidence="6">Short chain dehydrogenase reductase</fullName>
    </submittedName>
</protein>
<keyword evidence="3" id="KW-0560">Oxidoreductase</keyword>
<evidence type="ECO:0000313" key="7">
    <source>
        <dbReference type="Proteomes" id="UP000192927"/>
    </source>
</evidence>
<keyword evidence="2" id="KW-0521">NADP</keyword>
<accession>A0A1W5CY56</accession>
<dbReference type="Proteomes" id="UP000192927">
    <property type="component" value="Unassembled WGS sequence"/>
</dbReference>
<evidence type="ECO:0000313" key="6">
    <source>
        <dbReference type="EMBL" id="SLM35798.1"/>
    </source>
</evidence>
<dbReference type="PROSITE" id="PS00061">
    <property type="entry name" value="ADH_SHORT"/>
    <property type="match status" value="1"/>
</dbReference>